<reference evidence="1 2" key="1">
    <citation type="journal article" date="2011" name="PLoS Pathog.">
        <title>Endophytic Life Strategies Decoded by Genome and Transcriptome Analyses of the Mutualistic Root Symbiont Piriformospora indica.</title>
        <authorList>
            <person name="Zuccaro A."/>
            <person name="Lahrmann U."/>
            <person name="Guldener U."/>
            <person name="Langen G."/>
            <person name="Pfiffi S."/>
            <person name="Biedenkopf D."/>
            <person name="Wong P."/>
            <person name="Samans B."/>
            <person name="Grimm C."/>
            <person name="Basiewicz M."/>
            <person name="Murat C."/>
            <person name="Martin F."/>
            <person name="Kogel K.H."/>
        </authorList>
    </citation>
    <scope>NUCLEOTIDE SEQUENCE [LARGE SCALE GENOMIC DNA]</scope>
    <source>
        <strain evidence="1 2">DSM 11827</strain>
    </source>
</reference>
<sequence>MQYQEQTPVYTPYPTELPPAFPIGFHQTAPLVNVTELQAHLRLLGAISRLKFDVQSQRSGIAARGTKDMAWVVFVNRAVFRFFTWVGASWQRSRPGFDETMIPPLDVLMVWHTIREHTSRTVNAWSQSMQQIFAL</sequence>
<dbReference type="STRING" id="1109443.G4U267"/>
<proteinExistence type="predicted"/>
<protein>
    <submittedName>
        <fullName evidence="1">Uncharacterized protein</fullName>
    </submittedName>
</protein>
<dbReference type="EMBL" id="CAFZ01001830">
    <property type="protein sequence ID" value="CCA77660.1"/>
    <property type="molecule type" value="Genomic_DNA"/>
</dbReference>
<name>G4U267_SERID</name>
<accession>G4U267</accession>
<dbReference type="HOGENOM" id="CLU_146185_0_0_1"/>
<dbReference type="AlphaFoldDB" id="G4U267"/>
<dbReference type="Proteomes" id="UP000007148">
    <property type="component" value="Unassembled WGS sequence"/>
</dbReference>
<comment type="caution">
    <text evidence="1">The sequence shown here is derived from an EMBL/GenBank/DDBJ whole genome shotgun (WGS) entry which is preliminary data.</text>
</comment>
<gene>
    <name evidence="1" type="ORF">PIIN_11638</name>
</gene>
<keyword evidence="2" id="KW-1185">Reference proteome</keyword>
<dbReference type="InParanoid" id="G4U267"/>
<dbReference type="OrthoDB" id="2684236at2759"/>
<evidence type="ECO:0000313" key="1">
    <source>
        <dbReference type="EMBL" id="CCA77660.1"/>
    </source>
</evidence>
<evidence type="ECO:0000313" key="2">
    <source>
        <dbReference type="Proteomes" id="UP000007148"/>
    </source>
</evidence>
<organism evidence="1 2">
    <name type="scientific">Serendipita indica (strain DSM 11827)</name>
    <name type="common">Root endophyte fungus</name>
    <name type="synonym">Piriformospora indica</name>
    <dbReference type="NCBI Taxonomy" id="1109443"/>
    <lineage>
        <taxon>Eukaryota</taxon>
        <taxon>Fungi</taxon>
        <taxon>Dikarya</taxon>
        <taxon>Basidiomycota</taxon>
        <taxon>Agaricomycotina</taxon>
        <taxon>Agaricomycetes</taxon>
        <taxon>Sebacinales</taxon>
        <taxon>Serendipitaceae</taxon>
        <taxon>Serendipita</taxon>
    </lineage>
</organism>